<dbReference type="EMBL" id="CAEZXP010000008">
    <property type="protein sequence ID" value="CAB4708823.1"/>
    <property type="molecule type" value="Genomic_DNA"/>
</dbReference>
<evidence type="ECO:0000313" key="1">
    <source>
        <dbReference type="EMBL" id="CAB4708823.1"/>
    </source>
</evidence>
<name>A0A6J6QH44_9ZZZZ</name>
<sequence>MRPLLHRLFTRTTLVVGLAAIVFAATAALRYGASPSSADDNPVLVGNVGPDFAISLSYPDGTPVTQLAPGAYQINVTDLATVHSFHIEGPGVSQATDISGTGSFTWNLTFTDGGYVFHCDQHFTLFGTFQVGTGQPPIVWPPVAPIVSIPVAPPPVTSVAVGSAATSTAASGSTSPSQSQGTLVATVGPTNVMTLTRAGKPVVTIPAGVYAITVVDRSKKLDATVRTITTLAATAQLTNAGFVGTKKTTIRFTPGRWKIYSTTNEASVAVFFRVS</sequence>
<accession>A0A6J6QH44</accession>
<proteinExistence type="predicted"/>
<reference evidence="1" key="1">
    <citation type="submission" date="2020-05" db="EMBL/GenBank/DDBJ databases">
        <authorList>
            <person name="Chiriac C."/>
            <person name="Salcher M."/>
            <person name="Ghai R."/>
            <person name="Kavagutti S V."/>
        </authorList>
    </citation>
    <scope>NUCLEOTIDE SEQUENCE</scope>
</reference>
<gene>
    <name evidence="1" type="ORF">UFOPK2399_01861</name>
</gene>
<dbReference type="AlphaFoldDB" id="A0A6J6QH44"/>
<dbReference type="InterPro" id="IPR008972">
    <property type="entry name" value="Cupredoxin"/>
</dbReference>
<organism evidence="1">
    <name type="scientific">freshwater metagenome</name>
    <dbReference type="NCBI Taxonomy" id="449393"/>
    <lineage>
        <taxon>unclassified sequences</taxon>
        <taxon>metagenomes</taxon>
        <taxon>ecological metagenomes</taxon>
    </lineage>
</organism>
<protein>
    <submittedName>
        <fullName evidence="1">Unannotated protein</fullName>
    </submittedName>
</protein>
<dbReference type="SUPFAM" id="SSF49503">
    <property type="entry name" value="Cupredoxins"/>
    <property type="match status" value="1"/>
</dbReference>